<dbReference type="PROSITE" id="PS50023">
    <property type="entry name" value="LIM_DOMAIN_2"/>
    <property type="match status" value="1"/>
</dbReference>
<feature type="compositionally biased region" description="Basic and acidic residues" evidence="9">
    <location>
        <begin position="424"/>
        <end position="445"/>
    </location>
</feature>
<feature type="compositionally biased region" description="Basic and acidic residues" evidence="9">
    <location>
        <begin position="824"/>
        <end position="836"/>
    </location>
</feature>
<evidence type="ECO:0000259" key="10">
    <source>
        <dbReference type="PROSITE" id="PS50021"/>
    </source>
</evidence>
<dbReference type="SMART" id="SM01203">
    <property type="entry name" value="DUF3585"/>
    <property type="match status" value="1"/>
</dbReference>
<evidence type="ECO:0000256" key="6">
    <source>
        <dbReference type="ARBA" id="ARBA00023038"/>
    </source>
</evidence>
<dbReference type="Gene3D" id="2.10.110.10">
    <property type="entry name" value="Cysteine Rich Protein"/>
    <property type="match status" value="1"/>
</dbReference>
<dbReference type="PROSITE" id="PS00478">
    <property type="entry name" value="LIM_DOMAIN_1"/>
    <property type="match status" value="1"/>
</dbReference>
<dbReference type="SMART" id="SM00132">
    <property type="entry name" value="LIM"/>
    <property type="match status" value="1"/>
</dbReference>
<feature type="compositionally biased region" description="Polar residues" evidence="9">
    <location>
        <begin position="621"/>
        <end position="633"/>
    </location>
</feature>
<dbReference type="InterPro" id="IPR036872">
    <property type="entry name" value="CH_dom_sf"/>
</dbReference>
<evidence type="ECO:0000259" key="12">
    <source>
        <dbReference type="PROSITE" id="PS51848"/>
    </source>
</evidence>
<dbReference type="InterPro" id="IPR050540">
    <property type="entry name" value="F-actin_Monoox_Mical"/>
</dbReference>
<dbReference type="Ensembl" id="ENSPFOT00000029565.1">
    <property type="protein sequence ID" value="ENSPFOP00000021749.1"/>
    <property type="gene ID" value="ENSPFOG00000000120.2"/>
</dbReference>
<reference evidence="14" key="1">
    <citation type="submission" date="2013-10" db="EMBL/GenBank/DDBJ databases">
        <authorList>
            <person name="Schartl M."/>
            <person name="Warren W."/>
        </authorList>
    </citation>
    <scope>NUCLEOTIDE SEQUENCE [LARGE SCALE GENOMIC DNA]</scope>
    <source>
        <strain evidence="14">female</strain>
    </source>
</reference>
<keyword evidence="14" id="KW-1185">Reference proteome</keyword>
<dbReference type="SUPFAM" id="SSF47576">
    <property type="entry name" value="Calponin-homology domain, CH-domain"/>
    <property type="match status" value="1"/>
</dbReference>
<dbReference type="PROSITE" id="PS51848">
    <property type="entry name" value="BMERB"/>
    <property type="match status" value="1"/>
</dbReference>
<dbReference type="InterPro" id="IPR001781">
    <property type="entry name" value="Znf_LIM"/>
</dbReference>
<sequence length="836" mass="92010">MAASPKALLEWCRVTCGSYPGVEVKNMSASFRDGLAFCAIIHKHRPDLIDFSSLSRGNVYQNNKLAFEVAEAKLGIPPLLDPQDMVSTDAPDFLTVITYVSQYYNLFSGGESPGQSPALKGQASVSHHICTPVLKEIYYLDVSRNSYSLTELETSKEDGHAGPRPRALCSLCSKPVHLIQKRLSDGKVYHRGCFRCTVCRCALLPGSYTPGRDQTSFVCSHHATDGKAAGVYSKQQLRPAGHRPGPPIQTGFYSLSGSAICSVPRYAEPRQASEGSALPVLAPRRSLDSSVVPVPAARSRTAQTMSDSPAGVCQSLFRDRQHVNPEPDRQGLPSATSSSTKVKTNHPWMAIVHPGPWTQLPPAPPPVPVPRSKPVSNTQTLWNRPRMPSLNPFEEDEEEEFDEAPKQEATSPTGPSAGPLEDSGIAREEPGGESERNADGGRDGRACVSTEECEGMQPDTAWAATAGGNSAGTVGGEPADGGQNGPSHATEPGSSEAQRSAALPRSLSVPAIPSERSETNAAAAGLRDADWSASNNKSINGMINQNEPDHLQSLKRCSPLTSLKRRRFVKHCKHLTCSTKQLACFCYFGYLKCFPVTVSNIRQKLKSACKENPFSERPEMTRSQTVQNLSSGRGSAPGHGFPLIRRQVRTDRDVSTEDLQRQMTSLDGDLEALEQRGVELERSIRDGRTVSGKEDQMLTEWFGLVQEQHTLLRRNKELVYLTKQQILEDRQADVEYKLRCLLNKPEKDWDQEDRGQEQQLMAELVTIIEQRNQIISSLDQDSIRERDEDMESTRNKSESDKKKDGLKKTKGKLKAPKVFKMLNHKQESSKEPAEKK</sequence>
<feature type="compositionally biased region" description="Gly residues" evidence="9">
    <location>
        <begin position="469"/>
        <end position="484"/>
    </location>
</feature>
<accession>A0A096LRF8</accession>
<dbReference type="SMART" id="SM00033">
    <property type="entry name" value="CH"/>
    <property type="match status" value="1"/>
</dbReference>
<dbReference type="InterPro" id="IPR001715">
    <property type="entry name" value="CH_dom"/>
</dbReference>
<evidence type="ECO:0000256" key="3">
    <source>
        <dbReference type="ARBA" id="ARBA00022723"/>
    </source>
</evidence>
<protein>
    <submittedName>
        <fullName evidence="13">MICAL like 1</fullName>
    </submittedName>
</protein>
<dbReference type="Pfam" id="PF12130">
    <property type="entry name" value="bMERB_dom"/>
    <property type="match status" value="1"/>
</dbReference>
<evidence type="ECO:0000256" key="9">
    <source>
        <dbReference type="SAM" id="MobiDB-lite"/>
    </source>
</evidence>
<dbReference type="Gene3D" id="1.10.418.10">
    <property type="entry name" value="Calponin-like domain"/>
    <property type="match status" value="1"/>
</dbReference>
<keyword evidence="3 8" id="KW-0479">Metal-binding</keyword>
<dbReference type="EMBL" id="AYCK01008215">
    <property type="status" value="NOT_ANNOTATED_CDS"/>
    <property type="molecule type" value="Genomic_DNA"/>
</dbReference>
<feature type="region of interest" description="Disordered" evidence="9">
    <location>
        <begin position="616"/>
        <end position="647"/>
    </location>
</feature>
<feature type="compositionally biased region" description="Polar residues" evidence="9">
    <location>
        <begin position="333"/>
        <end position="342"/>
    </location>
</feature>
<name>A0A096LRF8_POEFO</name>
<evidence type="ECO:0000313" key="13">
    <source>
        <dbReference type="Ensembl" id="ENSPFOP00000021749.1"/>
    </source>
</evidence>
<feature type="region of interest" description="Disordered" evidence="9">
    <location>
        <begin position="461"/>
        <end position="527"/>
    </location>
</feature>
<evidence type="ECO:0000256" key="7">
    <source>
        <dbReference type="ARBA" id="ARBA00023054"/>
    </source>
</evidence>
<dbReference type="GO" id="GO:0046872">
    <property type="term" value="F:metal ion binding"/>
    <property type="evidence" value="ECO:0007669"/>
    <property type="project" value="UniProtKB-KW"/>
</dbReference>
<feature type="domain" description="Calponin-homology (CH)" evidence="10">
    <location>
        <begin position="2"/>
        <end position="108"/>
    </location>
</feature>
<keyword evidence="2" id="KW-0597">Phosphoprotein</keyword>
<dbReference type="FunFam" id="1.10.418.10:FF:000023">
    <property type="entry name" value="EH domain-binding protein 1 isoform X1"/>
    <property type="match status" value="1"/>
</dbReference>
<evidence type="ECO:0000259" key="11">
    <source>
        <dbReference type="PROSITE" id="PS50023"/>
    </source>
</evidence>
<dbReference type="PROSITE" id="PS50021">
    <property type="entry name" value="CH"/>
    <property type="match status" value="1"/>
</dbReference>
<feature type="compositionally biased region" description="Pro residues" evidence="9">
    <location>
        <begin position="359"/>
        <end position="371"/>
    </location>
</feature>
<feature type="compositionally biased region" description="Basic and acidic residues" evidence="9">
    <location>
        <begin position="781"/>
        <end position="807"/>
    </location>
</feature>
<keyword evidence="7" id="KW-0175">Coiled coil</keyword>
<dbReference type="AlphaFoldDB" id="A0A096LRF8"/>
<keyword evidence="4" id="KW-0967">Endosome</keyword>
<keyword evidence="5 8" id="KW-0862">Zinc</keyword>
<evidence type="ECO:0000256" key="2">
    <source>
        <dbReference type="ARBA" id="ARBA00022553"/>
    </source>
</evidence>
<dbReference type="InterPro" id="IPR022735">
    <property type="entry name" value="bMERB_dom"/>
</dbReference>
<dbReference type="Proteomes" id="UP000028760">
    <property type="component" value="Unassembled WGS sequence"/>
</dbReference>
<keyword evidence="6 8" id="KW-0440">LIM domain</keyword>
<dbReference type="OMA" id="PWMAIVH"/>
<feature type="compositionally biased region" description="Acidic residues" evidence="9">
    <location>
        <begin position="393"/>
        <end position="402"/>
    </location>
</feature>
<evidence type="ECO:0000256" key="5">
    <source>
        <dbReference type="ARBA" id="ARBA00022833"/>
    </source>
</evidence>
<dbReference type="Pfam" id="PF00307">
    <property type="entry name" value="CH"/>
    <property type="match status" value="1"/>
</dbReference>
<comment type="subcellular location">
    <subcellularLocation>
        <location evidence="1">Endosome</location>
    </subcellularLocation>
</comment>
<feature type="domain" description="LIM zinc-binding" evidence="11">
    <location>
        <begin position="167"/>
        <end position="229"/>
    </location>
</feature>
<dbReference type="PANTHER" id="PTHR23167">
    <property type="entry name" value="CALPONIN HOMOLOGY DOMAIN-CONTAINING PROTEIN DDB_G0272472-RELATED"/>
    <property type="match status" value="1"/>
</dbReference>
<reference evidence="13" key="2">
    <citation type="submission" date="2025-08" db="UniProtKB">
        <authorList>
            <consortium name="Ensembl"/>
        </authorList>
    </citation>
    <scope>IDENTIFICATION</scope>
</reference>
<feature type="domain" description="BMERB" evidence="12">
    <location>
        <begin position="646"/>
        <end position="794"/>
    </location>
</feature>
<evidence type="ECO:0000256" key="4">
    <source>
        <dbReference type="ARBA" id="ARBA00022753"/>
    </source>
</evidence>
<evidence type="ECO:0000256" key="1">
    <source>
        <dbReference type="ARBA" id="ARBA00004177"/>
    </source>
</evidence>
<feature type="compositionally biased region" description="Basic residues" evidence="9">
    <location>
        <begin position="808"/>
        <end position="817"/>
    </location>
</feature>
<evidence type="ECO:0000256" key="8">
    <source>
        <dbReference type="PROSITE-ProRule" id="PRU00125"/>
    </source>
</evidence>
<dbReference type="GeneTree" id="ENSGT00940000156057"/>
<dbReference type="GO" id="GO:0005768">
    <property type="term" value="C:endosome"/>
    <property type="evidence" value="ECO:0007669"/>
    <property type="project" value="UniProtKB-SubCell"/>
</dbReference>
<feature type="region of interest" description="Disordered" evidence="9">
    <location>
        <begin position="779"/>
        <end position="836"/>
    </location>
</feature>
<dbReference type="SUPFAM" id="SSF57716">
    <property type="entry name" value="Glucocorticoid receptor-like (DNA-binding domain)"/>
    <property type="match status" value="1"/>
</dbReference>
<reference evidence="13" key="3">
    <citation type="submission" date="2025-09" db="UniProtKB">
        <authorList>
            <consortium name="Ensembl"/>
        </authorList>
    </citation>
    <scope>IDENTIFICATION</scope>
</reference>
<evidence type="ECO:0000313" key="14">
    <source>
        <dbReference type="Proteomes" id="UP000028760"/>
    </source>
</evidence>
<proteinExistence type="predicted"/>
<feature type="region of interest" description="Disordered" evidence="9">
    <location>
        <begin position="322"/>
        <end position="446"/>
    </location>
</feature>
<dbReference type="Pfam" id="PF00412">
    <property type="entry name" value="LIM"/>
    <property type="match status" value="1"/>
</dbReference>
<dbReference type="PANTHER" id="PTHR23167:SF89">
    <property type="entry name" value="MICAL-LIKE PROTEIN 1"/>
    <property type="match status" value="1"/>
</dbReference>
<organism evidence="13 14">
    <name type="scientific">Poecilia formosa</name>
    <name type="common">Amazon molly</name>
    <name type="synonym">Limia formosa</name>
    <dbReference type="NCBI Taxonomy" id="48698"/>
    <lineage>
        <taxon>Eukaryota</taxon>
        <taxon>Metazoa</taxon>
        <taxon>Chordata</taxon>
        <taxon>Craniata</taxon>
        <taxon>Vertebrata</taxon>
        <taxon>Euteleostomi</taxon>
        <taxon>Actinopterygii</taxon>
        <taxon>Neopterygii</taxon>
        <taxon>Teleostei</taxon>
        <taxon>Neoteleostei</taxon>
        <taxon>Acanthomorphata</taxon>
        <taxon>Ovalentaria</taxon>
        <taxon>Atherinomorphae</taxon>
        <taxon>Cyprinodontiformes</taxon>
        <taxon>Poeciliidae</taxon>
        <taxon>Poeciliinae</taxon>
        <taxon>Poecilia</taxon>
    </lineage>
</organism>